<comment type="caution">
    <text evidence="3">The sequence shown here is derived from an EMBL/GenBank/DDBJ whole genome shotgun (WGS) entry which is preliminary data.</text>
</comment>
<dbReference type="OrthoDB" id="9810477at2"/>
<dbReference type="AlphaFoldDB" id="A0A2V4A0T8"/>
<reference evidence="3 4" key="1">
    <citation type="submission" date="2018-05" db="EMBL/GenBank/DDBJ databases">
        <title>Marinifilum breve JC075T sp. nov., a marine bacterium isolated from Yongle Blue Hole in the South China Sea.</title>
        <authorList>
            <person name="Fu T."/>
        </authorList>
    </citation>
    <scope>NUCLEOTIDE SEQUENCE [LARGE SCALE GENOMIC DNA]</scope>
    <source>
        <strain evidence="3 4">JC075</strain>
    </source>
</reference>
<evidence type="ECO:0000313" key="4">
    <source>
        <dbReference type="Proteomes" id="UP000248079"/>
    </source>
</evidence>
<gene>
    <name evidence="3" type="ORF">DF185_13620</name>
</gene>
<dbReference type="Gene3D" id="2.70.70.10">
    <property type="entry name" value="Glucose Permease (Domain IIA)"/>
    <property type="match status" value="1"/>
</dbReference>
<evidence type="ECO:0000313" key="3">
    <source>
        <dbReference type="EMBL" id="PXY00930.1"/>
    </source>
</evidence>
<dbReference type="EMBL" id="QFLI01000005">
    <property type="protein sequence ID" value="PXY00930.1"/>
    <property type="molecule type" value="Genomic_DNA"/>
</dbReference>
<dbReference type="FunFam" id="2.70.70.10:FF:000006">
    <property type="entry name" value="M23 family peptidase"/>
    <property type="match status" value="1"/>
</dbReference>
<keyword evidence="4" id="KW-1185">Reference proteome</keyword>
<dbReference type="CDD" id="cd12797">
    <property type="entry name" value="M23_peptidase"/>
    <property type="match status" value="1"/>
</dbReference>
<evidence type="ECO:0000256" key="1">
    <source>
        <dbReference type="ARBA" id="ARBA00022729"/>
    </source>
</evidence>
<proteinExistence type="predicted"/>
<dbReference type="GO" id="GO:0004222">
    <property type="term" value="F:metalloendopeptidase activity"/>
    <property type="evidence" value="ECO:0007669"/>
    <property type="project" value="TreeGrafter"/>
</dbReference>
<evidence type="ECO:0000259" key="2">
    <source>
        <dbReference type="Pfam" id="PF01551"/>
    </source>
</evidence>
<dbReference type="RefSeq" id="WP_110361295.1">
    <property type="nucleotide sequence ID" value="NZ_QFLI01000005.1"/>
</dbReference>
<keyword evidence="1" id="KW-0732">Signal</keyword>
<dbReference type="Proteomes" id="UP000248079">
    <property type="component" value="Unassembled WGS sequence"/>
</dbReference>
<dbReference type="PANTHER" id="PTHR21666:SF289">
    <property type="entry name" value="L-ALA--D-GLU ENDOPEPTIDASE"/>
    <property type="match status" value="1"/>
</dbReference>
<dbReference type="PANTHER" id="PTHR21666">
    <property type="entry name" value="PEPTIDASE-RELATED"/>
    <property type="match status" value="1"/>
</dbReference>
<dbReference type="SUPFAM" id="SSF51261">
    <property type="entry name" value="Duplicated hybrid motif"/>
    <property type="match status" value="1"/>
</dbReference>
<protein>
    <recommendedName>
        <fullName evidence="2">M23ase beta-sheet core domain-containing protein</fullName>
    </recommendedName>
</protein>
<name>A0A2V4A0T8_9BACT</name>
<dbReference type="Pfam" id="PF01551">
    <property type="entry name" value="Peptidase_M23"/>
    <property type="match status" value="1"/>
</dbReference>
<dbReference type="InterPro" id="IPR016047">
    <property type="entry name" value="M23ase_b-sheet_dom"/>
</dbReference>
<dbReference type="InterPro" id="IPR050570">
    <property type="entry name" value="Cell_wall_metabolism_enzyme"/>
</dbReference>
<feature type="domain" description="M23ase beta-sheet core" evidence="2">
    <location>
        <begin position="259"/>
        <end position="354"/>
    </location>
</feature>
<organism evidence="3 4">
    <name type="scientific">Marinifilum breve</name>
    <dbReference type="NCBI Taxonomy" id="2184082"/>
    <lineage>
        <taxon>Bacteria</taxon>
        <taxon>Pseudomonadati</taxon>
        <taxon>Bacteroidota</taxon>
        <taxon>Bacteroidia</taxon>
        <taxon>Marinilabiliales</taxon>
        <taxon>Marinifilaceae</taxon>
    </lineage>
</organism>
<dbReference type="InterPro" id="IPR011055">
    <property type="entry name" value="Dup_hybrid_motif"/>
</dbReference>
<sequence length="359" mass="40081">MRKYALLLGFLSAILLVNIGQVRAQELDSFEAYKKAEKARFQKYKEEYKRQFEAFKKNELDWNKEILGIEVETPVSEKVEAKDKDLIAKPPVPNYVNLTASLDDEIKQIKRKVEKIKIEEVPAEAMKSAEVQAEAKQETKAQTVVEPPKAMSNPILAAKKSANSNQMTNPVSNQTATKAIVNNTPSQKMADPDVKAKGNEMVNSKTSATAPKAVALENHKASLIEVEKRSIPSTKPIYDKYRLSSKFGNRFHPTLYRWRFHGGVDMACPKGTKIHVPADGVIVKSGWNGGYGNYIKVKHGNGYETIYGHLSKVSVKKGQKVKKGDVIGKVGSTGRSTGPHLHYEIIKNKKRVNPERFFG</sequence>
<accession>A0A2V4A0T8</accession>